<dbReference type="UniPathway" id="UPA00034">
    <property type="reaction ID" value="UER00024"/>
</dbReference>
<dbReference type="InterPro" id="IPR017439">
    <property type="entry name" value="Amidohydrolase"/>
</dbReference>
<sequence>MLDLVQIRRDLHQIPEIGLQEFKTQAYLLKRIQELCQGDECISVKTWRTGILVFLKGSAPEKTIAWRTDIDGLPILEETGLPFSSSHKGFMHACGHDMHMTLALALLEEALKLERKNNLLFIFQPAEENEAGGMLMYQDGALDEYQIDEVYACHVRPDLPVGTIATNRSTLFAGTCEVFLTFKGKGGHAAFPNQANDALVAAAYFITQVQTIVSRNVDPIEGAVVTFGSLHAGTTNNVIAAESKLHGTIRTLSQEMNLLTQKRLKSIAEGIAASFDLEVDLRLKQGGYLPVENNPTLAGELMTFFTDREGVELIDCQPAMTGEDFGFLLHQIPGVIFWLGVETAFPLHHPQMTPDERVLAFAPKEIAAFLASRLH</sequence>
<dbReference type="OrthoDB" id="9776731at2"/>
<comment type="pathway">
    <text evidence="5">Amino-acid biosynthesis; L-lysine biosynthesis via DAP pathway; LL-2,6-diaminopimelate from (S)-tetrahydrodipicolinate (acetylase route): step 3/3.</text>
</comment>
<feature type="binding site" evidence="6">
    <location>
        <position position="94"/>
    </location>
    <ligand>
        <name>Mn(2+)</name>
        <dbReference type="ChEBI" id="CHEBI:29035"/>
        <label>2</label>
    </ligand>
</feature>
<protein>
    <recommendedName>
        <fullName evidence="5">N-acetyldiaminopimelate deacetylase</fullName>
        <ecNumber evidence="5">3.5.1.47</ecNumber>
    </recommendedName>
</protein>
<evidence type="ECO:0000256" key="6">
    <source>
        <dbReference type="PIRSR" id="PIRSR005962-1"/>
    </source>
</evidence>
<comment type="cofactor">
    <cofactor evidence="6">
        <name>Mn(2+)</name>
        <dbReference type="ChEBI" id="CHEBI:29035"/>
    </cofactor>
    <text evidence="6">The Mn(2+) ion enhances activity.</text>
</comment>
<dbReference type="SUPFAM" id="SSF55031">
    <property type="entry name" value="Bacterial exopeptidase dimerisation domain"/>
    <property type="match status" value="1"/>
</dbReference>
<dbReference type="EC" id="3.5.1.47" evidence="5"/>
<comment type="similarity">
    <text evidence="5">Belongs to the peptidase M20A family. N-acetyldiaminopimelate deacetylase subfamily.</text>
</comment>
<dbReference type="NCBIfam" id="TIGR01891">
    <property type="entry name" value="amidohydrolases"/>
    <property type="match status" value="1"/>
</dbReference>
<dbReference type="HAMAP" id="MF_01692">
    <property type="entry name" value="DapEL"/>
    <property type="match status" value="1"/>
</dbReference>
<dbReference type="GO" id="GO:0019877">
    <property type="term" value="P:diaminopimelate biosynthetic process"/>
    <property type="evidence" value="ECO:0007669"/>
    <property type="project" value="UniProtKB-UniRule"/>
</dbReference>
<dbReference type="Proteomes" id="UP000182015">
    <property type="component" value="Unassembled WGS sequence"/>
</dbReference>
<feature type="binding site" evidence="6">
    <location>
        <position position="128"/>
    </location>
    <ligand>
        <name>Mn(2+)</name>
        <dbReference type="ChEBI" id="CHEBI:29035"/>
        <label>2</label>
    </ligand>
</feature>
<dbReference type="Gene3D" id="3.30.70.360">
    <property type="match status" value="1"/>
</dbReference>
<accession>A0A1L8MM03</accession>
<dbReference type="FunFam" id="3.30.70.360:FF:000001">
    <property type="entry name" value="N-acetyldiaminopimelate deacetylase"/>
    <property type="match status" value="1"/>
</dbReference>
<dbReference type="RefSeq" id="WP_071794054.1">
    <property type="nucleotide sequence ID" value="NZ_LZDD01000002.1"/>
</dbReference>
<comment type="catalytic activity">
    <reaction evidence="5">
        <text>N-acetyl-(2S,6S)-2,6-diaminopimelate + H2O = (2S,6S)-2,6-diaminopimelate + acetate</text>
        <dbReference type="Rhea" id="RHEA:20405"/>
        <dbReference type="ChEBI" id="CHEBI:15377"/>
        <dbReference type="ChEBI" id="CHEBI:30089"/>
        <dbReference type="ChEBI" id="CHEBI:57609"/>
        <dbReference type="ChEBI" id="CHEBI:58767"/>
        <dbReference type="EC" id="3.5.1.47"/>
    </reaction>
</comment>
<keyword evidence="1 5" id="KW-0028">Amino-acid biosynthesis</keyword>
<dbReference type="AlphaFoldDB" id="A0A1L8MM03"/>
<dbReference type="GO" id="GO:0050118">
    <property type="term" value="F:N-acetyldiaminopimelate deacetylase activity"/>
    <property type="evidence" value="ECO:0007669"/>
    <property type="project" value="UniProtKB-UniRule"/>
</dbReference>
<evidence type="ECO:0000256" key="1">
    <source>
        <dbReference type="ARBA" id="ARBA00022605"/>
    </source>
</evidence>
<keyword evidence="4 5" id="KW-0457">Lysine biosynthesis</keyword>
<gene>
    <name evidence="8" type="ORF">A9Q68_07400</name>
</gene>
<dbReference type="EMBL" id="LZDD01000002">
    <property type="protein sequence ID" value="OJF71804.1"/>
    <property type="molecule type" value="Genomic_DNA"/>
</dbReference>
<evidence type="ECO:0000256" key="4">
    <source>
        <dbReference type="ARBA" id="ARBA00023154"/>
    </source>
</evidence>
<evidence type="ECO:0000259" key="7">
    <source>
        <dbReference type="Pfam" id="PF07687"/>
    </source>
</evidence>
<dbReference type="STRING" id="1856638.A9Q68_07400"/>
<dbReference type="Pfam" id="PF01546">
    <property type="entry name" value="Peptidase_M20"/>
    <property type="match status" value="1"/>
</dbReference>
<feature type="domain" description="Peptidase M20 dimerisation" evidence="7">
    <location>
        <begin position="174"/>
        <end position="268"/>
    </location>
</feature>
<dbReference type="SUPFAM" id="SSF53187">
    <property type="entry name" value="Zn-dependent exopeptidases"/>
    <property type="match status" value="1"/>
</dbReference>
<dbReference type="InterPro" id="IPR036264">
    <property type="entry name" value="Bact_exopeptidase_dim_dom"/>
</dbReference>
<comment type="caution">
    <text evidence="8">The sequence shown here is derived from an EMBL/GenBank/DDBJ whole genome shotgun (WGS) entry which is preliminary data.</text>
</comment>
<keyword evidence="6" id="KW-0479">Metal-binding</keyword>
<organism evidence="8 9">
    <name type="scientific">Streptococcus bovimastitidis</name>
    <dbReference type="NCBI Taxonomy" id="1856638"/>
    <lineage>
        <taxon>Bacteria</taxon>
        <taxon>Bacillati</taxon>
        <taxon>Bacillota</taxon>
        <taxon>Bacilli</taxon>
        <taxon>Lactobacillales</taxon>
        <taxon>Streptococcaceae</taxon>
        <taxon>Streptococcus</taxon>
    </lineage>
</organism>
<keyword evidence="6" id="KW-0464">Manganese</keyword>
<dbReference type="InterPro" id="IPR011650">
    <property type="entry name" value="Peptidase_M20_dimer"/>
</dbReference>
<feature type="binding site" evidence="6">
    <location>
        <position position="96"/>
    </location>
    <ligand>
        <name>Mn(2+)</name>
        <dbReference type="ChEBI" id="CHEBI:29035"/>
        <label>2</label>
    </ligand>
</feature>
<feature type="active site" description="Proton acceptor" evidence="5">
    <location>
        <position position="128"/>
    </location>
</feature>
<evidence type="ECO:0000256" key="5">
    <source>
        <dbReference type="HAMAP-Rule" id="MF_01692"/>
    </source>
</evidence>
<name>A0A1L8MM03_9STRE</name>
<dbReference type="PIRSF" id="PIRSF005962">
    <property type="entry name" value="Pept_M20D_amidohydro"/>
    <property type="match status" value="1"/>
</dbReference>
<keyword evidence="3 5" id="KW-0220">Diaminopimelate biosynthesis</keyword>
<dbReference type="PANTHER" id="PTHR11014:SF98">
    <property type="entry name" value="N-ACETYLDIAMINOPIMELATE DEACETYLASE"/>
    <property type="match status" value="1"/>
</dbReference>
<dbReference type="CDD" id="cd05670">
    <property type="entry name" value="M20_Acy1_YkuR-like"/>
    <property type="match status" value="1"/>
</dbReference>
<dbReference type="Gene3D" id="3.40.630.10">
    <property type="entry name" value="Zn peptidases"/>
    <property type="match status" value="1"/>
</dbReference>
<feature type="active site" evidence="5">
    <location>
        <position position="69"/>
    </location>
</feature>
<dbReference type="PANTHER" id="PTHR11014">
    <property type="entry name" value="PEPTIDASE M20 FAMILY MEMBER"/>
    <property type="match status" value="1"/>
</dbReference>
<keyword evidence="9" id="KW-1185">Reference proteome</keyword>
<evidence type="ECO:0000256" key="2">
    <source>
        <dbReference type="ARBA" id="ARBA00022801"/>
    </source>
</evidence>
<keyword evidence="2 5" id="KW-0378">Hydrolase</keyword>
<dbReference type="Pfam" id="PF07687">
    <property type="entry name" value="M20_dimer"/>
    <property type="match status" value="1"/>
</dbReference>
<dbReference type="InterPro" id="IPR023905">
    <property type="entry name" value="AcetylDAP_deacetylase"/>
</dbReference>
<dbReference type="GO" id="GO:0009089">
    <property type="term" value="P:lysine biosynthetic process via diaminopimelate"/>
    <property type="evidence" value="ECO:0007669"/>
    <property type="project" value="UniProtKB-UniRule"/>
</dbReference>
<evidence type="ECO:0000256" key="3">
    <source>
        <dbReference type="ARBA" id="ARBA00022915"/>
    </source>
</evidence>
<comment type="function">
    <text evidence="5">Catalyzes the conversion of N-acetyl-diaminopimelate to diaminopimelate and acetate.</text>
</comment>
<feature type="binding site" evidence="6">
    <location>
        <position position="154"/>
    </location>
    <ligand>
        <name>Mn(2+)</name>
        <dbReference type="ChEBI" id="CHEBI:29035"/>
        <label>2</label>
    </ligand>
</feature>
<dbReference type="InterPro" id="IPR002933">
    <property type="entry name" value="Peptidase_M20"/>
</dbReference>
<dbReference type="GO" id="GO:0046872">
    <property type="term" value="F:metal ion binding"/>
    <property type="evidence" value="ECO:0007669"/>
    <property type="project" value="UniProtKB-KW"/>
</dbReference>
<feature type="binding site" evidence="6">
    <location>
        <position position="348"/>
    </location>
    <ligand>
        <name>Mn(2+)</name>
        <dbReference type="ChEBI" id="CHEBI:29035"/>
        <label>2</label>
    </ligand>
</feature>
<evidence type="ECO:0000313" key="8">
    <source>
        <dbReference type="EMBL" id="OJF71804.1"/>
    </source>
</evidence>
<reference evidence="9" key="1">
    <citation type="submission" date="2016-06" db="EMBL/GenBank/DDBJ databases">
        <authorList>
            <person name="de Vries S.P.W."/>
            <person name="Hadjirin N.F."/>
            <person name="Lay E.M."/>
            <person name="Zadoks R.N."/>
            <person name="Peacock S.J."/>
            <person name="Parkhill J."/>
            <person name="Grant A.J."/>
            <person name="Mcdougall S."/>
            <person name="Holmes M.A."/>
        </authorList>
    </citation>
    <scope>NUCLEOTIDE SEQUENCE [LARGE SCALE GENOMIC DNA]</scope>
    <source>
        <strain evidence="9">NZ1587</strain>
    </source>
</reference>
<proteinExistence type="inferred from homology"/>
<evidence type="ECO:0000313" key="9">
    <source>
        <dbReference type="Proteomes" id="UP000182015"/>
    </source>
</evidence>